<feature type="transmembrane region" description="Helical" evidence="1">
    <location>
        <begin position="140"/>
        <end position="159"/>
    </location>
</feature>
<feature type="transmembrane region" description="Helical" evidence="1">
    <location>
        <begin position="238"/>
        <end position="258"/>
    </location>
</feature>
<dbReference type="EMBL" id="CP049616">
    <property type="protein sequence ID" value="QII45115.1"/>
    <property type="molecule type" value="Genomic_DNA"/>
</dbReference>
<keyword evidence="1" id="KW-0812">Transmembrane</keyword>
<protein>
    <recommendedName>
        <fullName evidence="4">Conjugative transposon protein TraJ</fullName>
    </recommendedName>
</protein>
<feature type="transmembrane region" description="Helical" evidence="1">
    <location>
        <begin position="196"/>
        <end position="218"/>
    </location>
</feature>
<gene>
    <name evidence="2" type="ORF">GVT53_10620</name>
</gene>
<keyword evidence="1" id="KW-1133">Transmembrane helix</keyword>
<feature type="transmembrane region" description="Helical" evidence="1">
    <location>
        <begin position="165"/>
        <end position="184"/>
    </location>
</feature>
<organism evidence="2 3">
    <name type="scientific">Flagellimonas oceani</name>
    <dbReference type="NCBI Taxonomy" id="2698672"/>
    <lineage>
        <taxon>Bacteria</taxon>
        <taxon>Pseudomonadati</taxon>
        <taxon>Bacteroidota</taxon>
        <taxon>Flavobacteriia</taxon>
        <taxon>Flavobacteriales</taxon>
        <taxon>Flavobacteriaceae</taxon>
        <taxon>Flagellimonas</taxon>
    </lineage>
</organism>
<evidence type="ECO:0008006" key="4">
    <source>
        <dbReference type="Google" id="ProtNLM"/>
    </source>
</evidence>
<proteinExistence type="predicted"/>
<dbReference type="RefSeq" id="WP_166248608.1">
    <property type="nucleotide sequence ID" value="NZ_CP049616.1"/>
</dbReference>
<sequence>MGLEYVDAVFQTIKDSSFATYTIGGMKALAVLFFLVNIIKKYYEGGAMRTGLTWGLTPTDLIRNFSVVLVVLFSTEVLGAFDTILVAIETQYQDTAPELLPLGLQEVEVEEEAGLLDAATKAMGLLYEWLATPFMGLRTLAWAGSLVLWVLDLFIYPLFLAERYFILGAMQAFFPLVIAMAVFEKFREMGYRFFRLYAAVYMVVPAFFLVNVFVNALYQEITYNFWPNLFGTDFGSELFAPLIELAGIGFIVLLKFKLYKRATTFTFRLFAGGA</sequence>
<keyword evidence="1" id="KW-0472">Membrane</keyword>
<evidence type="ECO:0000313" key="2">
    <source>
        <dbReference type="EMBL" id="QII45115.1"/>
    </source>
</evidence>
<dbReference type="Proteomes" id="UP000502928">
    <property type="component" value="Chromosome"/>
</dbReference>
<name>A0A6G7J2T0_9FLAO</name>
<accession>A0A6G7J2T0</accession>
<reference evidence="2 3" key="1">
    <citation type="submission" date="2020-02" db="EMBL/GenBank/DDBJ databases">
        <title>Complete genome of Muricauda sp. 501str8.</title>
        <authorList>
            <person name="Dong B."/>
            <person name="Zhu S."/>
            <person name="Yang J."/>
            <person name="Chen J."/>
        </authorList>
    </citation>
    <scope>NUCLEOTIDE SEQUENCE [LARGE SCALE GENOMIC DNA]</scope>
    <source>
        <strain evidence="2 3">501str8</strain>
    </source>
</reference>
<feature type="transmembrane region" description="Helical" evidence="1">
    <location>
        <begin position="18"/>
        <end position="39"/>
    </location>
</feature>
<dbReference type="AlphaFoldDB" id="A0A6G7J2T0"/>
<evidence type="ECO:0000313" key="3">
    <source>
        <dbReference type="Proteomes" id="UP000502928"/>
    </source>
</evidence>
<evidence type="ECO:0000256" key="1">
    <source>
        <dbReference type="SAM" id="Phobius"/>
    </source>
</evidence>
<dbReference type="KEGG" id="mut:GVT53_10620"/>
<keyword evidence="3" id="KW-1185">Reference proteome</keyword>